<accession>A0A830CII2</accession>
<keyword evidence="2" id="KW-1185">Reference proteome</keyword>
<evidence type="ECO:0000313" key="2">
    <source>
        <dbReference type="Proteomes" id="UP000653305"/>
    </source>
</evidence>
<name>A0A830CII2_9LAMI</name>
<gene>
    <name evidence="1" type="ORF">PHJA_002053500</name>
</gene>
<organism evidence="1 2">
    <name type="scientific">Phtheirospermum japonicum</name>
    <dbReference type="NCBI Taxonomy" id="374723"/>
    <lineage>
        <taxon>Eukaryota</taxon>
        <taxon>Viridiplantae</taxon>
        <taxon>Streptophyta</taxon>
        <taxon>Embryophyta</taxon>
        <taxon>Tracheophyta</taxon>
        <taxon>Spermatophyta</taxon>
        <taxon>Magnoliopsida</taxon>
        <taxon>eudicotyledons</taxon>
        <taxon>Gunneridae</taxon>
        <taxon>Pentapetalae</taxon>
        <taxon>asterids</taxon>
        <taxon>lamiids</taxon>
        <taxon>Lamiales</taxon>
        <taxon>Orobanchaceae</taxon>
        <taxon>Orobanchaceae incertae sedis</taxon>
        <taxon>Phtheirospermum</taxon>
    </lineage>
</organism>
<proteinExistence type="predicted"/>
<dbReference type="AlphaFoldDB" id="A0A830CII2"/>
<dbReference type="EMBL" id="BMAC01000555">
    <property type="protein sequence ID" value="GFP99096.1"/>
    <property type="molecule type" value="Genomic_DNA"/>
</dbReference>
<evidence type="ECO:0000313" key="1">
    <source>
        <dbReference type="EMBL" id="GFP99096.1"/>
    </source>
</evidence>
<dbReference type="OrthoDB" id="10542436at2759"/>
<sequence length="95" mass="10699">MVNPSFGAINNFRWLQVLVLPSREIVTARSLERDSQVIMSQERVPATKDEVVNDNAFEERTSVSVATTLESPDLEELIARIRKCVDVNGQNRGKL</sequence>
<protein>
    <submittedName>
        <fullName evidence="1">Uncharacterized protein</fullName>
    </submittedName>
</protein>
<comment type="caution">
    <text evidence="1">The sequence shown here is derived from an EMBL/GenBank/DDBJ whole genome shotgun (WGS) entry which is preliminary data.</text>
</comment>
<dbReference type="Proteomes" id="UP000653305">
    <property type="component" value="Unassembled WGS sequence"/>
</dbReference>
<reference evidence="1" key="1">
    <citation type="submission" date="2020-07" db="EMBL/GenBank/DDBJ databases">
        <title>Ethylene signaling mediates host invasion by parasitic plants.</title>
        <authorList>
            <person name="Yoshida S."/>
        </authorList>
    </citation>
    <scope>NUCLEOTIDE SEQUENCE</scope>
    <source>
        <strain evidence="1">Okayama</strain>
    </source>
</reference>